<keyword evidence="5" id="KW-0131">Cell cycle</keyword>
<dbReference type="PANTHER" id="PTHR12827">
    <property type="entry name" value="MEIOTIC CHECKPOINT REGULATOR TSG24 FAMILY MEMBER"/>
    <property type="match status" value="1"/>
</dbReference>
<evidence type="ECO:0000259" key="6">
    <source>
        <dbReference type="Pfam" id="PF18122"/>
    </source>
</evidence>
<feature type="non-terminal residue" evidence="9">
    <location>
        <position position="1"/>
    </location>
</feature>
<protein>
    <submittedName>
        <fullName evidence="9">Uncharacterized protein</fullName>
    </submittedName>
</protein>
<comment type="similarity">
    <text evidence="1">Belongs to the APC1 family.</text>
</comment>
<keyword evidence="2" id="KW-0132">Cell division</keyword>
<keyword evidence="10" id="KW-1185">Reference proteome</keyword>
<reference evidence="9 10" key="1">
    <citation type="submission" date="2015-09" db="EMBL/GenBank/DDBJ databases">
        <title>Draft genome of the scarab beetle Oryctes borbonicus.</title>
        <authorList>
            <person name="Meyer J.M."/>
            <person name="Markov G.V."/>
            <person name="Baskaran P."/>
            <person name="Herrmann M."/>
            <person name="Sommer R.J."/>
            <person name="Roedelsperger C."/>
        </authorList>
    </citation>
    <scope>NUCLEOTIDE SEQUENCE [LARGE SCALE GENOMIC DNA]</scope>
    <source>
        <strain evidence="9">OB123</strain>
        <tissue evidence="9">Whole animal</tissue>
    </source>
</reference>
<evidence type="ECO:0000259" key="8">
    <source>
        <dbReference type="Pfam" id="PF21282"/>
    </source>
</evidence>
<dbReference type="Gene3D" id="1.25.10.10">
    <property type="entry name" value="Leucine-rich Repeat Variant"/>
    <property type="match status" value="2"/>
</dbReference>
<dbReference type="PANTHER" id="PTHR12827:SF3">
    <property type="entry name" value="ANAPHASE-PROMOTING COMPLEX SUBUNIT 1"/>
    <property type="match status" value="1"/>
</dbReference>
<evidence type="ECO:0000256" key="1">
    <source>
        <dbReference type="ARBA" id="ARBA00010547"/>
    </source>
</evidence>
<keyword evidence="4" id="KW-0498">Mitosis</keyword>
<dbReference type="GO" id="GO:0060090">
    <property type="term" value="F:molecular adaptor activity"/>
    <property type="evidence" value="ECO:0007669"/>
    <property type="project" value="TreeGrafter"/>
</dbReference>
<dbReference type="InterPro" id="IPR041221">
    <property type="entry name" value="APC1_C"/>
</dbReference>
<dbReference type="InterPro" id="IPR024990">
    <property type="entry name" value="Apc1"/>
</dbReference>
<dbReference type="InterPro" id="IPR048971">
    <property type="entry name" value="Apc1_3rd"/>
</dbReference>
<dbReference type="GO" id="GO:0007091">
    <property type="term" value="P:metaphase/anaphase transition of mitotic cell cycle"/>
    <property type="evidence" value="ECO:0007669"/>
    <property type="project" value="TreeGrafter"/>
</dbReference>
<comment type="caution">
    <text evidence="9">The sequence shown here is derived from an EMBL/GenBank/DDBJ whole genome shotgun (WGS) entry which is preliminary data.</text>
</comment>
<feature type="domain" description="Anaphase-promoting complex subunit 1 beta-sandwich" evidence="8">
    <location>
        <begin position="1298"/>
        <end position="1378"/>
    </location>
</feature>
<dbReference type="GO" id="GO:0051301">
    <property type="term" value="P:cell division"/>
    <property type="evidence" value="ECO:0007669"/>
    <property type="project" value="UniProtKB-KW"/>
</dbReference>
<dbReference type="InterPro" id="IPR011989">
    <property type="entry name" value="ARM-like"/>
</dbReference>
<feature type="domain" description="Anaphase-promoting complex subunit 1 C-terminal" evidence="6">
    <location>
        <begin position="1413"/>
        <end position="1563"/>
    </location>
</feature>
<dbReference type="Pfam" id="PF20518">
    <property type="entry name" value="Apc1_MidN"/>
    <property type="match status" value="1"/>
</dbReference>
<evidence type="ECO:0000256" key="5">
    <source>
        <dbReference type="ARBA" id="ARBA00023306"/>
    </source>
</evidence>
<dbReference type="GO" id="GO:0070979">
    <property type="term" value="P:protein K11-linked ubiquitination"/>
    <property type="evidence" value="ECO:0007669"/>
    <property type="project" value="TreeGrafter"/>
</dbReference>
<proteinExistence type="inferred from homology"/>
<accession>A0A0T6B1F0</accession>
<keyword evidence="3" id="KW-0677">Repeat</keyword>
<dbReference type="Pfam" id="PF18122">
    <property type="entry name" value="APC1_C"/>
    <property type="match status" value="1"/>
</dbReference>
<evidence type="ECO:0000259" key="7">
    <source>
        <dbReference type="Pfam" id="PF20518"/>
    </source>
</evidence>
<dbReference type="GO" id="GO:0005680">
    <property type="term" value="C:anaphase-promoting complex"/>
    <property type="evidence" value="ECO:0007669"/>
    <property type="project" value="InterPro"/>
</dbReference>
<dbReference type="GO" id="GO:0031145">
    <property type="term" value="P:anaphase-promoting complex-dependent catabolic process"/>
    <property type="evidence" value="ECO:0007669"/>
    <property type="project" value="TreeGrafter"/>
</dbReference>
<evidence type="ECO:0000313" key="10">
    <source>
        <dbReference type="Proteomes" id="UP000051574"/>
    </source>
</evidence>
<organism evidence="9 10">
    <name type="scientific">Oryctes borbonicus</name>
    <dbReference type="NCBI Taxonomy" id="1629725"/>
    <lineage>
        <taxon>Eukaryota</taxon>
        <taxon>Metazoa</taxon>
        <taxon>Ecdysozoa</taxon>
        <taxon>Arthropoda</taxon>
        <taxon>Hexapoda</taxon>
        <taxon>Insecta</taxon>
        <taxon>Pterygota</taxon>
        <taxon>Neoptera</taxon>
        <taxon>Endopterygota</taxon>
        <taxon>Coleoptera</taxon>
        <taxon>Polyphaga</taxon>
        <taxon>Scarabaeiformia</taxon>
        <taxon>Scarabaeidae</taxon>
        <taxon>Dynastinae</taxon>
        <taxon>Oryctes</taxon>
    </lineage>
</organism>
<gene>
    <name evidence="9" type="ORF">AMK59_6225</name>
</gene>
<dbReference type="InterPro" id="IPR046794">
    <property type="entry name" value="Apc1_MidN"/>
</dbReference>
<evidence type="ECO:0000313" key="9">
    <source>
        <dbReference type="EMBL" id="KRT80910.1"/>
    </source>
</evidence>
<dbReference type="Proteomes" id="UP000051574">
    <property type="component" value="Unassembled WGS sequence"/>
</dbReference>
<dbReference type="OrthoDB" id="26401at2759"/>
<evidence type="ECO:0000256" key="3">
    <source>
        <dbReference type="ARBA" id="ARBA00022737"/>
    </source>
</evidence>
<sequence length="1598" mass="178884">CHTPSATISMVTESPSLLKSSRLNSLRNLESNFTSAQETFNFDGSQISYTNPVLCLEHIWTDTMNITAGEISLNTASRVFLVDDLVGQSYLCYLLPNRTQLCLVKAEIVGDNVTFGMMTSVGAKDAIEIPSLHMLAILEHSGNVVLYSGLNIVGKLHIGGVLPQHISSPSVIQNIKQFNSPFPRRSSLLPTCGPSVPDIKFDEHLLSPVLPSVPLSRNTNTIHLSFQSEGLSTLGDSTKIQLINLRDPVENRITLQYSDGTCYRINLPLLATSKLVENALNALRETLPRDASMTLLTRWYSVRNAPGPTDVTGEKEWEMFSNLLFQLLGYEEDASTDISVDHTATPASSAKRLRQSCNGDDTDWAYLLQSQEYQCVSHYLSDILHLNVTDLADDIGQGKNGVKINHNSIFFPNIKIIHFTLHLLYEDLKLNVLRKNDLKLLADVLGKIAYDLSFEHYQIYYWKDFPEICNISNYSNRNKVNSVSLKSVVAWPCADYKPVGIYQFLYDLLGKNSNYSYPYIRNVNTRSRDVIQLWGASLRCKKDPKNETCLDKLIQQLTAPGGKREPAQCKKISTTENPSHRVVEMMTEMGLTSRELETYPPAINFLLYNAIWRSRRNPPGDWSAESYTLLQRPDLAAQAQVAEKKKESSAFMQYVNQSNVQEILPTITQVEVDQEDGMEDVDSTLLKLRFPDDLRVAETRRLLQSSKPVSIVVVQRPDVSDHDFIEEQEKYLYALCTRTMALPVGRGMFTLRTASPVITEPLAIPLLCLSGKAPPRGTTVELNHIDIPGTMSVWPQFHNGVANGLRITPDAHNIDSTWITFNKPNGNTEFEHAGFLMALGLNGHLKNLAILNTFDYLSKFQEMLSVGLLLGFSAAYRGTSNMLVTKMLSIHIEALLPPTSMELDISQNVQVAGLLGIGLLYQGTAHRYMTEVLLTEIGRPPGPEMENSVDRESYSLAAGLALGLVTLGQGGKPSGLSDLNVSDMLHYYMVGGNKRSLTGSQKEKYKVSSFQIREGSTVNLDITAPGATLALGLMYIGTGNKAIADWMAPPDTQYLLDFVRPDFLTLRTLSKGKSFVICWCKNIVTRIYPIQALIMWESIKPTKDWIDSQVPETIRPYCMVKPSPLVDVDYYETMNQAYCNIIAGACFALGLKYAGSADQDAFQTLLHYCHMFTSLTMKSIAELAGKPTIEACLNLIVVSAAMVMAGTGNLDIMRIVRHLRKRVGVTTSVVVTYGSHLATHMALGLLFLGGGRYTLSNSPASVAALICAFYPKFPTHSNDNRYHLQAFRHLYVLAVEPRLLIPRDIMMGRMCYANIKVVKIDGTEINIKGPGLIPELSSLCKVCIDDDRYWPVVFERGKNWGLLEKVLNSYGCIEVKQRAGCLSYLEDKHGYRTELAHTLTESRTVPWDPSPKAILSFSSDCTIRNFCDYFLSDLERPVDGAEAKMKQNLTQIAYDCVIRDKLNVLPIFLSLLRVMKDENSYPSTLQLWQYKLVHRLILTRRHTTSLISSEVILGLHYRFVKIFDGRENGLKQCLRSYLSGQMPQYKNDLLKSLVSYIVFHDMPFNCKLNGNSPLQNVVALKSLFLSEETIMKVLEIIR</sequence>
<evidence type="ECO:0000256" key="4">
    <source>
        <dbReference type="ARBA" id="ARBA00022776"/>
    </source>
</evidence>
<evidence type="ECO:0000256" key="2">
    <source>
        <dbReference type="ARBA" id="ARBA00022618"/>
    </source>
</evidence>
<feature type="domain" description="Anaphase-promoting complex subunit 1 middle" evidence="7">
    <location>
        <begin position="338"/>
        <end position="636"/>
    </location>
</feature>
<dbReference type="EMBL" id="LJIG01016335">
    <property type="protein sequence ID" value="KRT80910.1"/>
    <property type="molecule type" value="Genomic_DNA"/>
</dbReference>
<dbReference type="Pfam" id="PF21282">
    <property type="entry name" value="APC1_3rd"/>
    <property type="match status" value="1"/>
</dbReference>
<name>A0A0T6B1F0_9SCAR</name>